<dbReference type="Proteomes" id="UP000789920">
    <property type="component" value="Unassembled WGS sequence"/>
</dbReference>
<evidence type="ECO:0000313" key="2">
    <source>
        <dbReference type="Proteomes" id="UP000789920"/>
    </source>
</evidence>
<reference evidence="1" key="1">
    <citation type="submission" date="2021-06" db="EMBL/GenBank/DDBJ databases">
        <authorList>
            <person name="Kallberg Y."/>
            <person name="Tangrot J."/>
            <person name="Rosling A."/>
        </authorList>
    </citation>
    <scope>NUCLEOTIDE SEQUENCE</scope>
    <source>
        <strain evidence="1">MA461A</strain>
    </source>
</reference>
<feature type="non-terminal residue" evidence="1">
    <location>
        <position position="1"/>
    </location>
</feature>
<name>A0ACA9SZ21_9GLOM</name>
<accession>A0ACA9SZ21</accession>
<comment type="caution">
    <text evidence="1">The sequence shown here is derived from an EMBL/GenBank/DDBJ whole genome shotgun (WGS) entry which is preliminary data.</text>
</comment>
<dbReference type="EMBL" id="CAJVQC010180166">
    <property type="protein sequence ID" value="CAG8852127.1"/>
    <property type="molecule type" value="Genomic_DNA"/>
</dbReference>
<feature type="non-terminal residue" evidence="1">
    <location>
        <position position="61"/>
    </location>
</feature>
<sequence>GEKESASQDRKRDGKRNERQWIVQKGFSRGTINKKLTTAKANPLSNKKMKAVAIPTLTAAK</sequence>
<evidence type="ECO:0000313" key="1">
    <source>
        <dbReference type="EMBL" id="CAG8852127.1"/>
    </source>
</evidence>
<organism evidence="1 2">
    <name type="scientific">Racocetra persica</name>
    <dbReference type="NCBI Taxonomy" id="160502"/>
    <lineage>
        <taxon>Eukaryota</taxon>
        <taxon>Fungi</taxon>
        <taxon>Fungi incertae sedis</taxon>
        <taxon>Mucoromycota</taxon>
        <taxon>Glomeromycotina</taxon>
        <taxon>Glomeromycetes</taxon>
        <taxon>Diversisporales</taxon>
        <taxon>Gigasporaceae</taxon>
        <taxon>Racocetra</taxon>
    </lineage>
</organism>
<protein>
    <submittedName>
        <fullName evidence="1">32000_t:CDS:1</fullName>
    </submittedName>
</protein>
<proteinExistence type="predicted"/>
<gene>
    <name evidence="1" type="ORF">RPERSI_LOCUS36915</name>
</gene>
<keyword evidence="2" id="KW-1185">Reference proteome</keyword>